<name>A0A9X1IEE2_9PROT</name>
<dbReference type="InterPro" id="IPR002376">
    <property type="entry name" value="Formyl_transf_N"/>
</dbReference>
<keyword evidence="3" id="KW-1185">Reference proteome</keyword>
<dbReference type="Proteomes" id="UP001139311">
    <property type="component" value="Unassembled WGS sequence"/>
</dbReference>
<dbReference type="SUPFAM" id="SSF53328">
    <property type="entry name" value="Formyltransferase"/>
    <property type="match status" value="1"/>
</dbReference>
<dbReference type="AlphaFoldDB" id="A0A9X1IEE2"/>
<dbReference type="PANTHER" id="PTHR11138:SF5">
    <property type="entry name" value="METHIONYL-TRNA FORMYLTRANSFERASE, MITOCHONDRIAL"/>
    <property type="match status" value="1"/>
</dbReference>
<comment type="caution">
    <text evidence="2">The sequence shown here is derived from an EMBL/GenBank/DDBJ whole genome shotgun (WGS) entry which is preliminary data.</text>
</comment>
<evidence type="ECO:0000313" key="2">
    <source>
        <dbReference type="EMBL" id="MCB4822198.1"/>
    </source>
</evidence>
<gene>
    <name evidence="2" type="ORF">LHA35_10675</name>
</gene>
<dbReference type="InterPro" id="IPR036477">
    <property type="entry name" value="Formyl_transf_N_sf"/>
</dbReference>
<dbReference type="EMBL" id="JAJAQI010000013">
    <property type="protein sequence ID" value="MCB4822198.1"/>
    <property type="molecule type" value="Genomic_DNA"/>
</dbReference>
<evidence type="ECO:0000259" key="1">
    <source>
        <dbReference type="Pfam" id="PF00551"/>
    </source>
</evidence>
<protein>
    <recommendedName>
        <fullName evidence="1">Formyl transferase N-terminal domain-containing protein</fullName>
    </recommendedName>
</protein>
<dbReference type="Pfam" id="PF00551">
    <property type="entry name" value="Formyl_trans_N"/>
    <property type="match status" value="1"/>
</dbReference>
<dbReference type="GO" id="GO:0004479">
    <property type="term" value="F:methionyl-tRNA formyltransferase activity"/>
    <property type="evidence" value="ECO:0007669"/>
    <property type="project" value="TreeGrafter"/>
</dbReference>
<proteinExistence type="predicted"/>
<sequence length="266" mass="28127">MRIALFTLEAAPNAEAVAAFLRDHAAQVVLLGRSDPFRPGAGGPLRQGWRHLRRSGPRLLPFLWANYALPGLRPGPSRLESLAAARGIPLHRVRDVNGTETVAALRAARPDLILSFHFDQIFSAGTLALAPLGGINLHPSLLPLHRGPVPTLWALAEATPRFGVTVHRLVPRIDAGGILAQREVPLPPGVTASAAARALHLAGVPLLAEVLAALAAGTAEERPVAPLPYCPFPPPALLRGLAARGRRLVDGADLRAAWHGADRGRA</sequence>
<evidence type="ECO:0000313" key="3">
    <source>
        <dbReference type="Proteomes" id="UP001139311"/>
    </source>
</evidence>
<feature type="domain" description="Formyl transferase N-terminal" evidence="1">
    <location>
        <begin position="98"/>
        <end position="210"/>
    </location>
</feature>
<dbReference type="GO" id="GO:0005829">
    <property type="term" value="C:cytosol"/>
    <property type="evidence" value="ECO:0007669"/>
    <property type="project" value="TreeGrafter"/>
</dbReference>
<dbReference type="Gene3D" id="3.40.50.12230">
    <property type="match status" value="1"/>
</dbReference>
<accession>A0A9X1IEE2</accession>
<reference evidence="2" key="1">
    <citation type="submission" date="2021-10" db="EMBL/GenBank/DDBJ databases">
        <title>Roseicella aerolatum sp. nov., isolated from aerosols of e-waste dismantling site.</title>
        <authorList>
            <person name="Qin T."/>
        </authorList>
    </citation>
    <scope>NUCLEOTIDE SEQUENCE</scope>
    <source>
        <strain evidence="2">GB24</strain>
    </source>
</reference>
<dbReference type="RefSeq" id="WP_226608117.1">
    <property type="nucleotide sequence ID" value="NZ_JAJAQI010000013.1"/>
</dbReference>
<organism evidence="2 3">
    <name type="scientific">Roseicella aerolata</name>
    <dbReference type="NCBI Taxonomy" id="2883479"/>
    <lineage>
        <taxon>Bacteria</taxon>
        <taxon>Pseudomonadati</taxon>
        <taxon>Pseudomonadota</taxon>
        <taxon>Alphaproteobacteria</taxon>
        <taxon>Acetobacterales</taxon>
        <taxon>Roseomonadaceae</taxon>
        <taxon>Roseicella</taxon>
    </lineage>
</organism>
<dbReference type="PANTHER" id="PTHR11138">
    <property type="entry name" value="METHIONYL-TRNA FORMYLTRANSFERASE"/>
    <property type="match status" value="1"/>
</dbReference>